<evidence type="ECO:0000313" key="2">
    <source>
        <dbReference type="EMBL" id="QDV19103.1"/>
    </source>
</evidence>
<feature type="chain" id="PRO_5022170161" evidence="1">
    <location>
        <begin position="26"/>
        <end position="284"/>
    </location>
</feature>
<dbReference type="Proteomes" id="UP000320839">
    <property type="component" value="Chromosome"/>
</dbReference>
<evidence type="ECO:0000313" key="3">
    <source>
        <dbReference type="Proteomes" id="UP000320839"/>
    </source>
</evidence>
<protein>
    <submittedName>
        <fullName evidence="2">Uncharacterized protein</fullName>
    </submittedName>
</protein>
<dbReference type="OrthoDB" id="247313at2"/>
<dbReference type="AlphaFoldDB" id="A0A518FRZ3"/>
<feature type="signal peptide" evidence="1">
    <location>
        <begin position="1"/>
        <end position="25"/>
    </location>
</feature>
<gene>
    <name evidence="2" type="ORF">Pan153_37660</name>
</gene>
<keyword evidence="1" id="KW-0732">Signal</keyword>
<dbReference type="InterPro" id="IPR021862">
    <property type="entry name" value="DUF3472"/>
</dbReference>
<reference evidence="2 3" key="1">
    <citation type="submission" date="2019-02" db="EMBL/GenBank/DDBJ databases">
        <title>Deep-cultivation of Planctomycetes and their phenomic and genomic characterization uncovers novel biology.</title>
        <authorList>
            <person name="Wiegand S."/>
            <person name="Jogler M."/>
            <person name="Boedeker C."/>
            <person name="Pinto D."/>
            <person name="Vollmers J."/>
            <person name="Rivas-Marin E."/>
            <person name="Kohn T."/>
            <person name="Peeters S.H."/>
            <person name="Heuer A."/>
            <person name="Rast P."/>
            <person name="Oberbeckmann S."/>
            <person name="Bunk B."/>
            <person name="Jeske O."/>
            <person name="Meyerdierks A."/>
            <person name="Storesund J.E."/>
            <person name="Kallscheuer N."/>
            <person name="Luecker S."/>
            <person name="Lage O.M."/>
            <person name="Pohl T."/>
            <person name="Merkel B.J."/>
            <person name="Hornburger P."/>
            <person name="Mueller R.-W."/>
            <person name="Bruemmer F."/>
            <person name="Labrenz M."/>
            <person name="Spormann A.M."/>
            <person name="Op den Camp H."/>
            <person name="Overmann J."/>
            <person name="Amann R."/>
            <person name="Jetten M.S.M."/>
            <person name="Mascher T."/>
            <person name="Medema M.H."/>
            <person name="Devos D.P."/>
            <person name="Kaster A.-K."/>
            <person name="Ovreas L."/>
            <person name="Rohde M."/>
            <person name="Galperin M.Y."/>
            <person name="Jogler C."/>
        </authorList>
    </citation>
    <scope>NUCLEOTIDE SEQUENCE [LARGE SCALE GENOMIC DNA]</scope>
    <source>
        <strain evidence="2 3">Pan153</strain>
    </source>
</reference>
<evidence type="ECO:0000256" key="1">
    <source>
        <dbReference type="SAM" id="SignalP"/>
    </source>
</evidence>
<dbReference type="RefSeq" id="WP_145457175.1">
    <property type="nucleotide sequence ID" value="NZ_CP036317.1"/>
</dbReference>
<dbReference type="Pfam" id="PF11958">
    <property type="entry name" value="DUF3472"/>
    <property type="match status" value="1"/>
</dbReference>
<proteinExistence type="predicted"/>
<name>A0A518FRZ3_9PLAN</name>
<dbReference type="EMBL" id="CP036317">
    <property type="protein sequence ID" value="QDV19103.1"/>
    <property type="molecule type" value="Genomic_DNA"/>
</dbReference>
<organism evidence="2 3">
    <name type="scientific">Gimesia panareensis</name>
    <dbReference type="NCBI Taxonomy" id="2527978"/>
    <lineage>
        <taxon>Bacteria</taxon>
        <taxon>Pseudomonadati</taxon>
        <taxon>Planctomycetota</taxon>
        <taxon>Planctomycetia</taxon>
        <taxon>Planctomycetales</taxon>
        <taxon>Planctomycetaceae</taxon>
        <taxon>Gimesia</taxon>
    </lineage>
</organism>
<accession>A0A518FRZ3</accession>
<sequence length="284" mass="31889" precursor="true">MLHNRFFRFVCFMLTTCLLTGSVWADESEYKQMPWHLVDLWWDLGEESEFESYSIDVTISDDLPPTKNLYIAPIGLGHLSQTPFYGGLQTQSDGYTLANKTLRKIGPGLLMSMWGERSHEAIRPAQGGFYQSSGHEGDFVSIRRPYKWSKGTYTYKLIRLEREMVDGKPCTWVGAFVKSHEQDESIFIGALRFKGDKLMLSPKIASFVEVYGARIPVTEIPRVTVTFSNLRVNGKPATVKSVEAIYPKGVPDYAAAAPNGTSVVITVGQPVEGRTVRNTRLSFD</sequence>